<evidence type="ECO:0000256" key="2">
    <source>
        <dbReference type="SAM" id="MobiDB-lite"/>
    </source>
</evidence>
<dbReference type="EMBL" id="JBHSKP010000012">
    <property type="protein sequence ID" value="MFC5153934.1"/>
    <property type="molecule type" value="Genomic_DNA"/>
</dbReference>
<proteinExistence type="inferred from homology"/>
<feature type="region of interest" description="Disordered" evidence="2">
    <location>
        <begin position="426"/>
        <end position="464"/>
    </location>
</feature>
<dbReference type="PANTHER" id="PTHR46696">
    <property type="entry name" value="P450, PUTATIVE (EUROFUNG)-RELATED"/>
    <property type="match status" value="1"/>
</dbReference>
<reference evidence="4" key="1">
    <citation type="journal article" date="2019" name="Int. J. Syst. Evol. Microbiol.">
        <title>The Global Catalogue of Microorganisms (GCM) 10K type strain sequencing project: providing services to taxonomists for standard genome sequencing and annotation.</title>
        <authorList>
            <consortium name="The Broad Institute Genomics Platform"/>
            <consortium name="The Broad Institute Genome Sequencing Center for Infectious Disease"/>
            <person name="Wu L."/>
            <person name="Ma J."/>
        </authorList>
    </citation>
    <scope>NUCLEOTIDE SEQUENCE [LARGE SCALE GENOMIC DNA]</scope>
    <source>
        <strain evidence="4">PCU 266</strain>
    </source>
</reference>
<dbReference type="Gene3D" id="1.10.630.10">
    <property type="entry name" value="Cytochrome P450"/>
    <property type="match status" value="1"/>
</dbReference>
<protein>
    <submittedName>
        <fullName evidence="3">Cytochrome P450</fullName>
    </submittedName>
</protein>
<feature type="region of interest" description="Disordered" evidence="2">
    <location>
        <begin position="1"/>
        <end position="28"/>
    </location>
</feature>
<dbReference type="InterPro" id="IPR002397">
    <property type="entry name" value="Cyt_P450_B"/>
</dbReference>
<feature type="compositionally biased region" description="Basic and acidic residues" evidence="2">
    <location>
        <begin position="1"/>
        <end position="12"/>
    </location>
</feature>
<name>A0ABW0AJP1_9ACTN</name>
<keyword evidence="4" id="KW-1185">Reference proteome</keyword>
<dbReference type="SUPFAM" id="SSF48264">
    <property type="entry name" value="Cytochrome P450"/>
    <property type="match status" value="1"/>
</dbReference>
<sequence>MTTPRPDVHRDASAPVPPPGCPAHNMGPDGLHRLYGPVAENDPRALYEMLRREYGPVAPVLIHGDLPAWLVLGHRENLEVMRTPSLYTRDSRLWTMFREDRVAADSPLMPMLQWKPLCVFTDGDEHARLRRAVTDGLAQFNRHGVRRHVTRHTRQLVAAFAERGGADLIPEYAEKLPMLVMTQLLGMPEENGPRLVDASLDLMKGTETALVSNEFVVDTLRSLVRRKGVRPGRDLASRLIGHESDLTENEVVEHLRLVLVAANETTVNLIANTLRLVLTDRRFRASLSGGQMTLPDALEQVLWDAPPLSTIPGRWAVGDTVLGGRRIKAGDLLMLGLAAGNTDPDIRPDLSAPVHGNRSHLSFSSGPHECPGQDIGRAIAETGIDTLLTMLPGLELAVSDAELETSAAWLTERVESLPVRFEPVRTLAAPRAEDRTPRSAADLAPAERPAPPPERRSWWKSLRG</sequence>
<gene>
    <name evidence="3" type="ORF">ACFPRH_19555</name>
</gene>
<dbReference type="PANTHER" id="PTHR46696:SF1">
    <property type="entry name" value="CYTOCHROME P450 YJIB-RELATED"/>
    <property type="match status" value="1"/>
</dbReference>
<dbReference type="PROSITE" id="PS00086">
    <property type="entry name" value="CYTOCHROME_P450"/>
    <property type="match status" value="1"/>
</dbReference>
<dbReference type="CDD" id="cd20623">
    <property type="entry name" value="CYP_unk"/>
    <property type="match status" value="1"/>
</dbReference>
<dbReference type="InterPro" id="IPR036396">
    <property type="entry name" value="Cyt_P450_sf"/>
</dbReference>
<dbReference type="InterPro" id="IPR017972">
    <property type="entry name" value="Cyt_P450_CS"/>
</dbReference>
<organism evidence="3 4">
    <name type="scientific">Streptomyces amakusaensis</name>
    <dbReference type="NCBI Taxonomy" id="67271"/>
    <lineage>
        <taxon>Bacteria</taxon>
        <taxon>Bacillati</taxon>
        <taxon>Actinomycetota</taxon>
        <taxon>Actinomycetes</taxon>
        <taxon>Kitasatosporales</taxon>
        <taxon>Streptomycetaceae</taxon>
        <taxon>Streptomyces</taxon>
    </lineage>
</organism>
<evidence type="ECO:0000313" key="4">
    <source>
        <dbReference type="Proteomes" id="UP001596160"/>
    </source>
</evidence>
<dbReference type="Proteomes" id="UP001596160">
    <property type="component" value="Unassembled WGS sequence"/>
</dbReference>
<accession>A0ABW0AJP1</accession>
<comment type="caution">
    <text evidence="3">The sequence shown here is derived from an EMBL/GenBank/DDBJ whole genome shotgun (WGS) entry which is preliminary data.</text>
</comment>
<comment type="similarity">
    <text evidence="1">Belongs to the cytochrome P450 family.</text>
</comment>
<evidence type="ECO:0000313" key="3">
    <source>
        <dbReference type="EMBL" id="MFC5153934.1"/>
    </source>
</evidence>
<dbReference type="RefSeq" id="WP_344478673.1">
    <property type="nucleotide sequence ID" value="NZ_BAAASB010000010.1"/>
</dbReference>
<evidence type="ECO:0000256" key="1">
    <source>
        <dbReference type="ARBA" id="ARBA00010617"/>
    </source>
</evidence>
<dbReference type="PRINTS" id="PR00359">
    <property type="entry name" value="BP450"/>
</dbReference>